<dbReference type="InterPro" id="IPR001509">
    <property type="entry name" value="Epimerase_deHydtase"/>
</dbReference>
<protein>
    <submittedName>
        <fullName evidence="2">Nucleoside-diphosphate-sugar epimerase</fullName>
    </submittedName>
</protein>
<feature type="domain" description="NAD-dependent epimerase/dehydratase" evidence="1">
    <location>
        <begin position="4"/>
        <end position="230"/>
    </location>
</feature>
<gene>
    <name evidence="2" type="ORF">HDF25_004579</name>
</gene>
<comment type="caution">
    <text evidence="2">The sequence shown here is derived from an EMBL/GenBank/DDBJ whole genome shotgun (WGS) entry which is preliminary data.</text>
</comment>
<dbReference type="RefSeq" id="WP_184628648.1">
    <property type="nucleotide sequence ID" value="NZ_JACHCC010000013.1"/>
</dbReference>
<dbReference type="PANTHER" id="PTHR43245">
    <property type="entry name" value="BIFUNCTIONAL POLYMYXIN RESISTANCE PROTEIN ARNA"/>
    <property type="match status" value="1"/>
</dbReference>
<evidence type="ECO:0000313" key="3">
    <source>
        <dbReference type="Proteomes" id="UP000521017"/>
    </source>
</evidence>
<dbReference type="Gene3D" id="3.40.50.720">
    <property type="entry name" value="NAD(P)-binding Rossmann-like Domain"/>
    <property type="match status" value="1"/>
</dbReference>
<dbReference type="InterPro" id="IPR050177">
    <property type="entry name" value="Lipid_A_modif_metabolic_enz"/>
</dbReference>
<dbReference type="AlphaFoldDB" id="A0A7X0MLZ3"/>
<dbReference type="InterPro" id="IPR036291">
    <property type="entry name" value="NAD(P)-bd_dom_sf"/>
</dbReference>
<proteinExistence type="predicted"/>
<dbReference type="Pfam" id="PF01370">
    <property type="entry name" value="Epimerase"/>
    <property type="match status" value="1"/>
</dbReference>
<dbReference type="CDD" id="cd08946">
    <property type="entry name" value="SDR_e"/>
    <property type="match status" value="1"/>
</dbReference>
<dbReference type="EMBL" id="JACHCC010000013">
    <property type="protein sequence ID" value="MBB6502400.1"/>
    <property type="molecule type" value="Genomic_DNA"/>
</dbReference>
<sequence>MHSVLITGITGFIGSHIAENLVQNGIEVIGLKRNNSDTWRCFGFHDKIQWVDIDDDGKYKDQLVKASFDTIVHCAWIGVESKDRDNWAEQAKNINFLIDLLEVAKKVRLKKFIFLGSQAEYGNISGKVSEEYKTIALNAYGSIKLSCLEIVKTFCDTNDINWIWLRLFSLFGEKENANWLIPSLVKSMLNENQMDLTPGEQRYSYLYIKDFTYIINMILEMSVNSGIYNVSADNTITIRSLIESVRAYINPEFKLNFGALSYRENQSMHMEGDISKLCSQLGKIEFTDFNVALQNTLNYYIKN</sequence>
<dbReference type="Proteomes" id="UP000521017">
    <property type="component" value="Unassembled WGS sequence"/>
</dbReference>
<evidence type="ECO:0000313" key="2">
    <source>
        <dbReference type="EMBL" id="MBB6502400.1"/>
    </source>
</evidence>
<dbReference type="SUPFAM" id="SSF51735">
    <property type="entry name" value="NAD(P)-binding Rossmann-fold domains"/>
    <property type="match status" value="1"/>
</dbReference>
<name>A0A7X0MLZ3_9SPHI</name>
<accession>A0A7X0MLZ3</accession>
<dbReference type="PANTHER" id="PTHR43245:SF13">
    <property type="entry name" value="UDP-D-APIOSE_UDP-D-XYLOSE SYNTHASE 2"/>
    <property type="match status" value="1"/>
</dbReference>
<organism evidence="2 3">
    <name type="scientific">Pedobacter cryoconitis</name>
    <dbReference type="NCBI Taxonomy" id="188932"/>
    <lineage>
        <taxon>Bacteria</taxon>
        <taxon>Pseudomonadati</taxon>
        <taxon>Bacteroidota</taxon>
        <taxon>Sphingobacteriia</taxon>
        <taxon>Sphingobacteriales</taxon>
        <taxon>Sphingobacteriaceae</taxon>
        <taxon>Pedobacter</taxon>
    </lineage>
</organism>
<reference evidence="2 3" key="1">
    <citation type="submission" date="2020-08" db="EMBL/GenBank/DDBJ databases">
        <title>Genomic Encyclopedia of Type Strains, Phase IV (KMG-V): Genome sequencing to study the core and pangenomes of soil and plant-associated prokaryotes.</title>
        <authorList>
            <person name="Whitman W."/>
        </authorList>
    </citation>
    <scope>NUCLEOTIDE SEQUENCE [LARGE SCALE GENOMIC DNA]</scope>
    <source>
        <strain evidence="2 3">M2T3</strain>
    </source>
</reference>
<evidence type="ECO:0000259" key="1">
    <source>
        <dbReference type="Pfam" id="PF01370"/>
    </source>
</evidence>